<feature type="binding site" evidence="5">
    <location>
        <position position="221"/>
    </location>
    <ligand>
        <name>(2E)-4-hydroxy-3-methylbut-2-enyl diphosphate</name>
        <dbReference type="ChEBI" id="CHEBI:128753"/>
    </ligand>
</feature>
<feature type="binding site" evidence="5">
    <location>
        <position position="191"/>
    </location>
    <ligand>
        <name>[4Fe-4S] cluster</name>
        <dbReference type="ChEBI" id="CHEBI:49883"/>
    </ligand>
</feature>
<reference evidence="6" key="1">
    <citation type="submission" date="2020-08" db="EMBL/GenBank/DDBJ databases">
        <title>Genomic insights into the carbon and energy metabolism of the first obligate autotrophic acetogenic bacterium Aceticella autotrophica gen. nov., sp. nov.</title>
        <authorList>
            <person name="Toshchakov S.V."/>
            <person name="Elcheninov A.G."/>
            <person name="Kublanov I.V."/>
            <person name="Frolov E.N."/>
            <person name="Lebedinsky A.V."/>
        </authorList>
    </citation>
    <scope>NUCLEOTIDE SEQUENCE</scope>
    <source>
        <strain evidence="6">3443-3Ac</strain>
    </source>
</reference>
<dbReference type="EC" id="1.17.7.4" evidence="5"/>
<feature type="binding site" evidence="5">
    <location>
        <position position="220"/>
    </location>
    <ligand>
        <name>isopentenyl diphosphate</name>
        <dbReference type="ChEBI" id="CHEBI:128769"/>
    </ligand>
</feature>
<feature type="binding site" evidence="5">
    <location>
        <position position="75"/>
    </location>
    <ligand>
        <name>(2E)-4-hydroxy-3-methylbut-2-enyl diphosphate</name>
        <dbReference type="ChEBI" id="CHEBI:128753"/>
    </ligand>
</feature>
<dbReference type="Proteomes" id="UP000671913">
    <property type="component" value="Chromosome"/>
</dbReference>
<comment type="catalytic activity">
    <reaction evidence="5">
        <text>dimethylallyl diphosphate + 2 oxidized [2Fe-2S]-[ferredoxin] + H2O = (2E)-4-hydroxy-3-methylbut-2-enyl diphosphate + 2 reduced [2Fe-2S]-[ferredoxin] + 2 H(+)</text>
        <dbReference type="Rhea" id="RHEA:24825"/>
        <dbReference type="Rhea" id="RHEA-COMP:10000"/>
        <dbReference type="Rhea" id="RHEA-COMP:10001"/>
        <dbReference type="ChEBI" id="CHEBI:15377"/>
        <dbReference type="ChEBI" id="CHEBI:15378"/>
        <dbReference type="ChEBI" id="CHEBI:33737"/>
        <dbReference type="ChEBI" id="CHEBI:33738"/>
        <dbReference type="ChEBI" id="CHEBI:57623"/>
        <dbReference type="ChEBI" id="CHEBI:128753"/>
        <dbReference type="EC" id="1.17.7.4"/>
    </reaction>
</comment>
<keyword evidence="1 5" id="KW-0004">4Fe-4S</keyword>
<keyword evidence="2 5" id="KW-0479">Metal-binding</keyword>
<evidence type="ECO:0000313" key="7">
    <source>
        <dbReference type="Proteomes" id="UP000671913"/>
    </source>
</evidence>
<feature type="binding site" evidence="5">
    <location>
        <position position="42"/>
    </location>
    <ligand>
        <name>(2E)-4-hydroxy-3-methylbut-2-enyl diphosphate</name>
        <dbReference type="ChEBI" id="CHEBI:128753"/>
    </ligand>
</feature>
<dbReference type="RefSeq" id="WP_284679073.1">
    <property type="nucleotide sequence ID" value="NZ_CP060096.1"/>
</dbReference>
<keyword evidence="4 5" id="KW-0411">Iron-sulfur</keyword>
<feature type="binding site" evidence="5">
    <location>
        <position position="263"/>
    </location>
    <ligand>
        <name>(2E)-4-hydroxy-3-methylbut-2-enyl diphosphate</name>
        <dbReference type="ChEBI" id="CHEBI:128753"/>
    </ligand>
</feature>
<evidence type="ECO:0000313" key="6">
    <source>
        <dbReference type="EMBL" id="QSZ26408.1"/>
    </source>
</evidence>
<comment type="catalytic activity">
    <reaction evidence="5">
        <text>isopentenyl diphosphate + 2 oxidized [2Fe-2S]-[ferredoxin] + H2O = (2E)-4-hydroxy-3-methylbut-2-enyl diphosphate + 2 reduced [2Fe-2S]-[ferredoxin] + 2 H(+)</text>
        <dbReference type="Rhea" id="RHEA:24488"/>
        <dbReference type="Rhea" id="RHEA-COMP:10000"/>
        <dbReference type="Rhea" id="RHEA-COMP:10001"/>
        <dbReference type="ChEBI" id="CHEBI:15377"/>
        <dbReference type="ChEBI" id="CHEBI:15378"/>
        <dbReference type="ChEBI" id="CHEBI:33737"/>
        <dbReference type="ChEBI" id="CHEBI:33738"/>
        <dbReference type="ChEBI" id="CHEBI:128753"/>
        <dbReference type="ChEBI" id="CHEBI:128769"/>
        <dbReference type="EC" id="1.17.7.4"/>
    </reaction>
</comment>
<comment type="pathway">
    <text evidence="5">Isoprenoid biosynthesis; dimethylallyl diphosphate biosynthesis; dimethylallyl diphosphate from (2E)-4-hydroxy-3-methylbutenyl diphosphate: step 1/1.</text>
</comment>
<feature type="binding site" evidence="5">
    <location>
        <position position="75"/>
    </location>
    <ligand>
        <name>isopentenyl diphosphate</name>
        <dbReference type="ChEBI" id="CHEBI:128769"/>
    </ligand>
</feature>
<dbReference type="NCBIfam" id="NF009024">
    <property type="entry name" value="PRK12360.1"/>
    <property type="match status" value="1"/>
</dbReference>
<dbReference type="PANTHER" id="PTHR30426">
    <property type="entry name" value="4-HYDROXY-3-METHYLBUT-2-ENYL DIPHOSPHATE REDUCTASE"/>
    <property type="match status" value="1"/>
</dbReference>
<dbReference type="KEGG" id="aaut:ACETAC_05555"/>
<feature type="active site" description="Proton donor" evidence="5">
    <location>
        <position position="127"/>
    </location>
</feature>
<gene>
    <name evidence="5" type="primary">ispH</name>
    <name evidence="6" type="ORF">ACETAC_05555</name>
</gene>
<feature type="binding site" evidence="5">
    <location>
        <position position="220"/>
    </location>
    <ligand>
        <name>(2E)-4-hydroxy-3-methylbut-2-enyl diphosphate</name>
        <dbReference type="ChEBI" id="CHEBI:128753"/>
    </ligand>
</feature>
<dbReference type="CDD" id="cd13944">
    <property type="entry name" value="lytB_ispH"/>
    <property type="match status" value="1"/>
</dbReference>
<feature type="binding site" evidence="5">
    <location>
        <position position="219"/>
    </location>
    <ligand>
        <name>isopentenyl diphosphate</name>
        <dbReference type="ChEBI" id="CHEBI:128769"/>
    </ligand>
</feature>
<feature type="binding site" evidence="5">
    <location>
        <position position="263"/>
    </location>
    <ligand>
        <name>dimethylallyl diphosphate</name>
        <dbReference type="ChEBI" id="CHEBI:57623"/>
    </ligand>
</feature>
<dbReference type="AlphaFoldDB" id="A0A974Y723"/>
<feature type="binding site" evidence="5">
    <location>
        <position position="263"/>
    </location>
    <ligand>
        <name>isopentenyl diphosphate</name>
        <dbReference type="ChEBI" id="CHEBI:128769"/>
    </ligand>
</feature>
<feature type="binding site" evidence="5">
    <location>
        <position position="12"/>
    </location>
    <ligand>
        <name>[4Fe-4S] cluster</name>
        <dbReference type="ChEBI" id="CHEBI:49883"/>
    </ligand>
</feature>
<feature type="binding site" evidence="5">
    <location>
        <position position="125"/>
    </location>
    <ligand>
        <name>(2E)-4-hydroxy-3-methylbut-2-enyl diphosphate</name>
        <dbReference type="ChEBI" id="CHEBI:128753"/>
    </ligand>
</feature>
<dbReference type="Pfam" id="PF02401">
    <property type="entry name" value="LYTB"/>
    <property type="match status" value="1"/>
</dbReference>
<feature type="binding site" evidence="5">
    <location>
        <position position="221"/>
    </location>
    <ligand>
        <name>isopentenyl diphosphate</name>
        <dbReference type="ChEBI" id="CHEBI:128769"/>
    </ligand>
</feature>
<dbReference type="NCBIfam" id="NF002187">
    <property type="entry name" value="PRK01045.1-1"/>
    <property type="match status" value="1"/>
</dbReference>
<accession>A0A974Y723</accession>
<organism evidence="6 7">
    <name type="scientific">Aceticella autotrophica</name>
    <dbReference type="NCBI Taxonomy" id="2755338"/>
    <lineage>
        <taxon>Bacteria</taxon>
        <taxon>Bacillati</taxon>
        <taxon>Bacillota</taxon>
        <taxon>Clostridia</taxon>
        <taxon>Thermoanaerobacterales</taxon>
        <taxon>Thermoanaerobacteraceae</taxon>
        <taxon>Aceticella</taxon>
    </lineage>
</organism>
<evidence type="ECO:0000256" key="5">
    <source>
        <dbReference type="HAMAP-Rule" id="MF_00191"/>
    </source>
</evidence>
<protein>
    <recommendedName>
        <fullName evidence="5">4-hydroxy-3-methylbut-2-enyl diphosphate reductase</fullName>
        <shortName evidence="5">HMBPP reductase</shortName>
        <ecNumber evidence="5">1.17.7.4</ecNumber>
    </recommendedName>
</protein>
<evidence type="ECO:0000256" key="2">
    <source>
        <dbReference type="ARBA" id="ARBA00022723"/>
    </source>
</evidence>
<feature type="binding site" evidence="5">
    <location>
        <position position="219"/>
    </location>
    <ligand>
        <name>(2E)-4-hydroxy-3-methylbut-2-enyl diphosphate</name>
        <dbReference type="ChEBI" id="CHEBI:128753"/>
    </ligand>
</feature>
<dbReference type="EMBL" id="CP060096">
    <property type="protein sequence ID" value="QSZ26408.1"/>
    <property type="molecule type" value="Genomic_DNA"/>
</dbReference>
<feature type="binding site" evidence="5">
    <location>
        <position position="75"/>
    </location>
    <ligand>
        <name>dimethylallyl diphosphate</name>
        <dbReference type="ChEBI" id="CHEBI:57623"/>
    </ligand>
</feature>
<comment type="cofactor">
    <cofactor evidence="5">
        <name>[4Fe-4S] cluster</name>
        <dbReference type="ChEBI" id="CHEBI:49883"/>
    </cofactor>
    <text evidence="5">Binds 1 [4Fe-4S] cluster per subunit.</text>
</comment>
<dbReference type="InterPro" id="IPR003451">
    <property type="entry name" value="LytB/IspH"/>
</dbReference>
<feature type="binding site" evidence="5">
    <location>
        <position position="42"/>
    </location>
    <ligand>
        <name>dimethylallyl diphosphate</name>
        <dbReference type="ChEBI" id="CHEBI:57623"/>
    </ligand>
</feature>
<keyword evidence="7" id="KW-1185">Reference proteome</keyword>
<dbReference type="GO" id="GO:0050992">
    <property type="term" value="P:dimethylallyl diphosphate biosynthetic process"/>
    <property type="evidence" value="ECO:0007669"/>
    <property type="project" value="UniProtKB-UniRule"/>
</dbReference>
<dbReference type="GO" id="GO:0046872">
    <property type="term" value="F:metal ion binding"/>
    <property type="evidence" value="ECO:0007669"/>
    <property type="project" value="UniProtKB-KW"/>
</dbReference>
<dbReference type="PANTHER" id="PTHR30426:SF0">
    <property type="entry name" value="4-HYDROXY-3-METHYLBUT-2-ENYL DIPHOSPHATE REDUCTASE"/>
    <property type="match status" value="1"/>
</dbReference>
<dbReference type="Gene3D" id="3.40.50.11270">
    <property type="match status" value="1"/>
</dbReference>
<feature type="binding site" evidence="5">
    <location>
        <position position="42"/>
    </location>
    <ligand>
        <name>isopentenyl diphosphate</name>
        <dbReference type="ChEBI" id="CHEBI:128769"/>
    </ligand>
</feature>
<comment type="similarity">
    <text evidence="5">Belongs to the IspH family.</text>
</comment>
<dbReference type="GO" id="GO:0051745">
    <property type="term" value="F:4-hydroxy-3-methylbut-2-enyl diphosphate reductase activity"/>
    <property type="evidence" value="ECO:0007669"/>
    <property type="project" value="UniProtKB-UniRule"/>
</dbReference>
<dbReference type="Gene3D" id="3.40.1010.20">
    <property type="entry name" value="4-hydroxy-3-methylbut-2-enyl diphosphate reductase, catalytic domain"/>
    <property type="match status" value="2"/>
</dbReference>
<evidence type="ECO:0000256" key="4">
    <source>
        <dbReference type="ARBA" id="ARBA00023014"/>
    </source>
</evidence>
<feature type="binding site" evidence="5">
    <location>
        <position position="125"/>
    </location>
    <ligand>
        <name>isopentenyl diphosphate</name>
        <dbReference type="ChEBI" id="CHEBI:128769"/>
    </ligand>
</feature>
<sequence length="282" mass="32165">MKVIVANHAGFCFGVKRAVEKAYEQLNKKDNIKTYTLGELIHNPHVVNDLYEKGIKSIEDINSINENSRIIIRTHGISEDLYSKLKEKNLEIEDMTCPFVKKVQNIVKKYYNNGYNIIIVGDEKHPEVRGVNGWCNNTAYIINSSENMEIIPKFNKACVVAQTTITQEQWEKVLKILKNKVKELISFNTICDATNKRQKAAEELSHIVDIMIVIGGKKSSNTQKLKKICEKNCKKTYQIESKEELNLILFKKDYTIGITAGASTPGYIINDVVNELMYKKGE</sequence>
<dbReference type="NCBIfam" id="TIGR00216">
    <property type="entry name" value="ispH_lytB"/>
    <property type="match status" value="1"/>
</dbReference>
<keyword evidence="5" id="KW-0414">Isoprene biosynthesis</keyword>
<proteinExistence type="inferred from homology"/>
<name>A0A974Y723_9THEO</name>
<dbReference type="GO" id="GO:0051539">
    <property type="term" value="F:4 iron, 4 sulfur cluster binding"/>
    <property type="evidence" value="ECO:0007669"/>
    <property type="project" value="UniProtKB-UniRule"/>
</dbReference>
<dbReference type="GO" id="GO:0019288">
    <property type="term" value="P:isopentenyl diphosphate biosynthetic process, methylerythritol 4-phosphate pathway"/>
    <property type="evidence" value="ECO:0007669"/>
    <property type="project" value="UniProtKB-UniRule"/>
</dbReference>
<dbReference type="GO" id="GO:0016114">
    <property type="term" value="P:terpenoid biosynthetic process"/>
    <property type="evidence" value="ECO:0007669"/>
    <property type="project" value="UniProtKB-UniRule"/>
</dbReference>
<feature type="binding site" evidence="5">
    <location>
        <position position="221"/>
    </location>
    <ligand>
        <name>dimethylallyl diphosphate</name>
        <dbReference type="ChEBI" id="CHEBI:57623"/>
    </ligand>
</feature>
<feature type="binding site" evidence="5">
    <location>
        <position position="220"/>
    </location>
    <ligand>
        <name>dimethylallyl diphosphate</name>
        <dbReference type="ChEBI" id="CHEBI:57623"/>
    </ligand>
</feature>
<evidence type="ECO:0000256" key="3">
    <source>
        <dbReference type="ARBA" id="ARBA00023004"/>
    </source>
</evidence>
<comment type="pathway">
    <text evidence="5">Isoprenoid biosynthesis; isopentenyl diphosphate biosynthesis via DXP pathway; isopentenyl diphosphate from 1-deoxy-D-xylulose 5-phosphate: step 6/6.</text>
</comment>
<feature type="binding site" evidence="5">
    <location>
        <position position="125"/>
    </location>
    <ligand>
        <name>dimethylallyl diphosphate</name>
        <dbReference type="ChEBI" id="CHEBI:57623"/>
    </ligand>
</feature>
<keyword evidence="3 5" id="KW-0408">Iron</keyword>
<feature type="binding site" evidence="5">
    <location>
        <position position="163"/>
    </location>
    <ligand>
        <name>(2E)-4-hydroxy-3-methylbut-2-enyl diphosphate</name>
        <dbReference type="ChEBI" id="CHEBI:128753"/>
    </ligand>
</feature>
<dbReference type="HAMAP" id="MF_00191">
    <property type="entry name" value="IspH"/>
    <property type="match status" value="1"/>
</dbReference>
<keyword evidence="5 6" id="KW-0560">Oxidoreductase</keyword>
<evidence type="ECO:0000256" key="1">
    <source>
        <dbReference type="ARBA" id="ARBA00022485"/>
    </source>
</evidence>
<feature type="binding site" evidence="5">
    <location>
        <position position="219"/>
    </location>
    <ligand>
        <name>dimethylallyl diphosphate</name>
        <dbReference type="ChEBI" id="CHEBI:57623"/>
    </ligand>
</feature>
<comment type="function">
    <text evidence="5">Catalyzes the conversion of 1-hydroxy-2-methyl-2-(E)-butenyl 4-diphosphate (HMBPP) into a mixture of isopentenyl diphosphate (IPP) and dimethylallyl diphosphate (DMAPP). Acts in the terminal step of the DOXP/MEP pathway for isoprenoid precursor biosynthesis.</text>
</comment>
<feature type="binding site" evidence="5">
    <location>
        <position position="97"/>
    </location>
    <ligand>
        <name>[4Fe-4S] cluster</name>
        <dbReference type="ChEBI" id="CHEBI:49883"/>
    </ligand>
</feature>